<gene>
    <name evidence="1" type="ORF">EVAR_41593_1</name>
</gene>
<dbReference type="AlphaFoldDB" id="A0A4C1Y7B3"/>
<dbReference type="EMBL" id="BGZK01001074">
    <property type="protein sequence ID" value="GBP70447.1"/>
    <property type="molecule type" value="Genomic_DNA"/>
</dbReference>
<reference evidence="1 2" key="1">
    <citation type="journal article" date="2019" name="Commun. Biol.">
        <title>The bagworm genome reveals a unique fibroin gene that provides high tensile strength.</title>
        <authorList>
            <person name="Kono N."/>
            <person name="Nakamura H."/>
            <person name="Ohtoshi R."/>
            <person name="Tomita M."/>
            <person name="Numata K."/>
            <person name="Arakawa K."/>
        </authorList>
    </citation>
    <scope>NUCLEOTIDE SEQUENCE [LARGE SCALE GENOMIC DNA]</scope>
</reference>
<proteinExistence type="predicted"/>
<protein>
    <submittedName>
        <fullName evidence="1">Uncharacterized protein</fullName>
    </submittedName>
</protein>
<comment type="caution">
    <text evidence="1">The sequence shown here is derived from an EMBL/GenBank/DDBJ whole genome shotgun (WGS) entry which is preliminary data.</text>
</comment>
<evidence type="ECO:0000313" key="1">
    <source>
        <dbReference type="EMBL" id="GBP70447.1"/>
    </source>
</evidence>
<organism evidence="1 2">
    <name type="scientific">Eumeta variegata</name>
    <name type="common">Bagworm moth</name>
    <name type="synonym">Eumeta japonica</name>
    <dbReference type="NCBI Taxonomy" id="151549"/>
    <lineage>
        <taxon>Eukaryota</taxon>
        <taxon>Metazoa</taxon>
        <taxon>Ecdysozoa</taxon>
        <taxon>Arthropoda</taxon>
        <taxon>Hexapoda</taxon>
        <taxon>Insecta</taxon>
        <taxon>Pterygota</taxon>
        <taxon>Neoptera</taxon>
        <taxon>Endopterygota</taxon>
        <taxon>Lepidoptera</taxon>
        <taxon>Glossata</taxon>
        <taxon>Ditrysia</taxon>
        <taxon>Tineoidea</taxon>
        <taxon>Psychidae</taxon>
        <taxon>Oiketicinae</taxon>
        <taxon>Eumeta</taxon>
    </lineage>
</organism>
<name>A0A4C1Y7B3_EUMVA</name>
<dbReference type="Proteomes" id="UP000299102">
    <property type="component" value="Unassembled WGS sequence"/>
</dbReference>
<sequence length="107" mass="12126">MMQIFAGGDSNTVDGIVTSEESWIYCYDPEIKRQSTQSVFSFEELSTKVKPGQSVEKRKTLNLRFTDVEKQCMKYERAYAYATAVEKTQVLVGEVFLSVTPSDAEMC</sequence>
<accession>A0A4C1Y7B3</accession>
<keyword evidence="2" id="KW-1185">Reference proteome</keyword>
<evidence type="ECO:0000313" key="2">
    <source>
        <dbReference type="Proteomes" id="UP000299102"/>
    </source>
</evidence>
<dbReference type="OrthoDB" id="10017160at2759"/>